<evidence type="ECO:0000256" key="2">
    <source>
        <dbReference type="ARBA" id="ARBA00010113"/>
    </source>
</evidence>
<dbReference type="InterPro" id="IPR025845">
    <property type="entry name" value="Thg1_C_dom"/>
</dbReference>
<keyword evidence="7" id="KW-0479">Metal-binding</keyword>
<dbReference type="EC" id="2.7.7.79" evidence="3"/>
<evidence type="ECO:0000256" key="3">
    <source>
        <dbReference type="ARBA" id="ARBA00012511"/>
    </source>
</evidence>
<comment type="caution">
    <text evidence="13">The sequence shown here is derived from an EMBL/GenBank/DDBJ whole genome shotgun (WGS) entry which is preliminary data.</text>
</comment>
<dbReference type="Gene3D" id="3.30.70.3000">
    <property type="match status" value="1"/>
</dbReference>
<keyword evidence="8" id="KW-0547">Nucleotide-binding</keyword>
<dbReference type="RefSeq" id="WP_136972656.1">
    <property type="nucleotide sequence ID" value="NZ_JARZHI010000014.1"/>
</dbReference>
<evidence type="ECO:0000256" key="1">
    <source>
        <dbReference type="ARBA" id="ARBA00001946"/>
    </source>
</evidence>
<feature type="domain" description="Thg1 C-terminal" evidence="12">
    <location>
        <begin position="134"/>
        <end position="210"/>
    </location>
</feature>
<dbReference type="InterPro" id="IPR024956">
    <property type="entry name" value="tRNAHis_GuaTrfase_cat"/>
</dbReference>
<name>A0ABT6NSZ3_9BACT</name>
<organism evidence="13 14">
    <name type="scientific">Polyangium sorediatum</name>
    <dbReference type="NCBI Taxonomy" id="889274"/>
    <lineage>
        <taxon>Bacteria</taxon>
        <taxon>Pseudomonadati</taxon>
        <taxon>Myxococcota</taxon>
        <taxon>Polyangia</taxon>
        <taxon>Polyangiales</taxon>
        <taxon>Polyangiaceae</taxon>
        <taxon>Polyangium</taxon>
    </lineage>
</organism>
<evidence type="ECO:0000256" key="9">
    <source>
        <dbReference type="ARBA" id="ARBA00022842"/>
    </source>
</evidence>
<dbReference type="Pfam" id="PF14413">
    <property type="entry name" value="Thg1C"/>
    <property type="match status" value="1"/>
</dbReference>
<evidence type="ECO:0000256" key="7">
    <source>
        <dbReference type="ARBA" id="ARBA00022723"/>
    </source>
</evidence>
<keyword evidence="6 13" id="KW-0548">Nucleotidyltransferase</keyword>
<keyword evidence="4" id="KW-0808">Transferase</keyword>
<accession>A0ABT6NSZ3</accession>
<dbReference type="InterPro" id="IPR007537">
    <property type="entry name" value="tRNAHis_GuaTrfase_Thg1"/>
</dbReference>
<keyword evidence="5" id="KW-0819">tRNA processing</keyword>
<protein>
    <recommendedName>
        <fullName evidence="3">tRNA(His) guanylyltransferase</fullName>
        <ecNumber evidence="3">2.7.7.79</ecNumber>
    </recommendedName>
</protein>
<keyword evidence="14" id="KW-1185">Reference proteome</keyword>
<evidence type="ECO:0000256" key="6">
    <source>
        <dbReference type="ARBA" id="ARBA00022695"/>
    </source>
</evidence>
<evidence type="ECO:0000256" key="8">
    <source>
        <dbReference type="ARBA" id="ARBA00022741"/>
    </source>
</evidence>
<evidence type="ECO:0000256" key="4">
    <source>
        <dbReference type="ARBA" id="ARBA00022679"/>
    </source>
</evidence>
<dbReference type="EMBL" id="JARZHI010000014">
    <property type="protein sequence ID" value="MDI1431456.1"/>
    <property type="molecule type" value="Genomic_DNA"/>
</dbReference>
<evidence type="ECO:0000259" key="11">
    <source>
        <dbReference type="Pfam" id="PF04446"/>
    </source>
</evidence>
<sequence length="269" mass="31070">MKFDDLETKMRVFETAHDHHVLPGIYMVARLDGRGFTKLVRERKPFEAPFDVRVRDMMVETTKHLMDCGFPVVYGYTQSDEISLLFRRDTDVFGRKLRKYESILAGEASAKFARLLDDHAAFDARISQLPTEKDVIDYFRWRHEDAHRNALGGHCYWLLRSQGLTDRAATRQLEGQSVADRNELLFQHGIQFNDLPAWQKRGVGLHYRDVEHVGRDGRDGSAVVTTRRRLHVEFELPLGMAYTTFVRQRIEEATPPPKPVPGGEERSDA</sequence>
<dbReference type="PANTHER" id="PTHR12729:SF6">
    <property type="entry name" value="TRNA(HIS) GUANYLYLTRANSFERASE-RELATED"/>
    <property type="match status" value="1"/>
</dbReference>
<dbReference type="GO" id="GO:0016779">
    <property type="term" value="F:nucleotidyltransferase activity"/>
    <property type="evidence" value="ECO:0007669"/>
    <property type="project" value="UniProtKB-KW"/>
</dbReference>
<keyword evidence="9" id="KW-0460">Magnesium</keyword>
<comment type="similarity">
    <text evidence="2">Belongs to the tRNA(His) guanylyltransferase family.</text>
</comment>
<comment type="cofactor">
    <cofactor evidence="1">
        <name>Mg(2+)</name>
        <dbReference type="ChEBI" id="CHEBI:18420"/>
    </cofactor>
</comment>
<feature type="domain" description="tRNAHis guanylyltransferase catalytic" evidence="11">
    <location>
        <begin position="9"/>
        <end position="130"/>
    </location>
</feature>
<evidence type="ECO:0000256" key="10">
    <source>
        <dbReference type="ARBA" id="ARBA00023134"/>
    </source>
</evidence>
<evidence type="ECO:0000256" key="5">
    <source>
        <dbReference type="ARBA" id="ARBA00022694"/>
    </source>
</evidence>
<dbReference type="PANTHER" id="PTHR12729">
    <property type="entry name" value="TRNA(HIS) GUANYLYLTRANSFERASE-RELATED"/>
    <property type="match status" value="1"/>
</dbReference>
<evidence type="ECO:0000313" key="14">
    <source>
        <dbReference type="Proteomes" id="UP001160301"/>
    </source>
</evidence>
<dbReference type="Proteomes" id="UP001160301">
    <property type="component" value="Unassembled WGS sequence"/>
</dbReference>
<reference evidence="13 14" key="1">
    <citation type="submission" date="2023-04" db="EMBL/GenBank/DDBJ databases">
        <title>The genome sequence of Polyangium sorediatum DSM14670.</title>
        <authorList>
            <person name="Zhang X."/>
        </authorList>
    </citation>
    <scope>NUCLEOTIDE SEQUENCE [LARGE SCALE GENOMIC DNA]</scope>
    <source>
        <strain evidence="13 14">DSM 14670</strain>
    </source>
</reference>
<gene>
    <name evidence="13" type="ORF">QHF89_18320</name>
</gene>
<keyword evidence="10" id="KW-0342">GTP-binding</keyword>
<evidence type="ECO:0000259" key="12">
    <source>
        <dbReference type="Pfam" id="PF14413"/>
    </source>
</evidence>
<dbReference type="Pfam" id="PF04446">
    <property type="entry name" value="Thg1"/>
    <property type="match status" value="1"/>
</dbReference>
<dbReference type="InterPro" id="IPR038469">
    <property type="entry name" value="tRNAHis_GuaTrfase_Thg1_sf"/>
</dbReference>
<evidence type="ECO:0000313" key="13">
    <source>
        <dbReference type="EMBL" id="MDI1431456.1"/>
    </source>
</evidence>
<proteinExistence type="inferred from homology"/>